<dbReference type="EMBL" id="WVIC01000001">
    <property type="protein sequence ID" value="NCJ04997.1"/>
    <property type="molecule type" value="Genomic_DNA"/>
</dbReference>
<accession>A0A8K1ZW67</accession>
<name>A0A8K1ZW67_9CYAN</name>
<feature type="compositionally biased region" description="Low complexity" evidence="1">
    <location>
        <begin position="49"/>
        <end position="64"/>
    </location>
</feature>
<proteinExistence type="predicted"/>
<comment type="caution">
    <text evidence="3">The sequence shown here is derived from an EMBL/GenBank/DDBJ whole genome shotgun (WGS) entry which is preliminary data.</text>
</comment>
<sequence>MKLSKLTGLLLVMGLLVPLAACDSASEEPVIEEPAIEEPAPETEPEPAPEGTTPPDAPAEGTTN</sequence>
<evidence type="ECO:0000256" key="1">
    <source>
        <dbReference type="SAM" id="MobiDB-lite"/>
    </source>
</evidence>
<gene>
    <name evidence="3" type="ORF">GS597_00360</name>
</gene>
<dbReference type="Proteomes" id="UP000607397">
    <property type="component" value="Unassembled WGS sequence"/>
</dbReference>
<feature type="region of interest" description="Disordered" evidence="1">
    <location>
        <begin position="25"/>
        <end position="64"/>
    </location>
</feature>
<protein>
    <submittedName>
        <fullName evidence="3">Uncharacterized protein</fullName>
    </submittedName>
</protein>
<evidence type="ECO:0000313" key="3">
    <source>
        <dbReference type="EMBL" id="NCJ04997.1"/>
    </source>
</evidence>
<dbReference type="AlphaFoldDB" id="A0A8K1ZW67"/>
<dbReference type="RefSeq" id="WP_238717795.1">
    <property type="nucleotide sequence ID" value="NZ_WVIC01000001.1"/>
</dbReference>
<feature type="chain" id="PRO_5035428158" evidence="2">
    <location>
        <begin position="21"/>
        <end position="64"/>
    </location>
</feature>
<evidence type="ECO:0000313" key="4">
    <source>
        <dbReference type="Proteomes" id="UP000607397"/>
    </source>
</evidence>
<organism evidence="3 4">
    <name type="scientific">Petrachloros mirabilis ULC683</name>
    <dbReference type="NCBI Taxonomy" id="2781853"/>
    <lineage>
        <taxon>Bacteria</taxon>
        <taxon>Bacillati</taxon>
        <taxon>Cyanobacteriota</taxon>
        <taxon>Cyanophyceae</taxon>
        <taxon>Synechococcales</taxon>
        <taxon>Petrachlorosaceae</taxon>
        <taxon>Petrachloros</taxon>
        <taxon>Petrachloros mirabilis</taxon>
    </lineage>
</organism>
<evidence type="ECO:0000256" key="2">
    <source>
        <dbReference type="SAM" id="SignalP"/>
    </source>
</evidence>
<reference evidence="3" key="1">
    <citation type="submission" date="2019-12" db="EMBL/GenBank/DDBJ databases">
        <title>High-Quality draft genome sequences of three cyanobacteria isolated from the limestone walls of the Old Cathedral of Coimbra.</title>
        <authorList>
            <person name="Tiago I."/>
            <person name="Soares F."/>
            <person name="Portugal A."/>
        </authorList>
    </citation>
    <scope>NUCLEOTIDE SEQUENCE [LARGE SCALE GENOMIC DNA]</scope>
    <source>
        <strain evidence="3">C</strain>
    </source>
</reference>
<feature type="compositionally biased region" description="Acidic residues" evidence="1">
    <location>
        <begin position="25"/>
        <end position="47"/>
    </location>
</feature>
<keyword evidence="2" id="KW-0732">Signal</keyword>
<feature type="signal peptide" evidence="2">
    <location>
        <begin position="1"/>
        <end position="20"/>
    </location>
</feature>
<keyword evidence="4" id="KW-1185">Reference proteome</keyword>